<evidence type="ECO:0000313" key="2">
    <source>
        <dbReference type="Proteomes" id="UP001055153"/>
    </source>
</evidence>
<evidence type="ECO:0008006" key="3">
    <source>
        <dbReference type="Google" id="ProtNLM"/>
    </source>
</evidence>
<reference evidence="1" key="1">
    <citation type="journal article" date="2021" name="Front. Microbiol.">
        <title>Comprehensive Comparative Genomics and Phenotyping of Methylobacterium Species.</title>
        <authorList>
            <person name="Alessa O."/>
            <person name="Ogura Y."/>
            <person name="Fujitani Y."/>
            <person name="Takami H."/>
            <person name="Hayashi T."/>
            <person name="Sahin N."/>
            <person name="Tani A."/>
        </authorList>
    </citation>
    <scope>NUCLEOTIDE SEQUENCE</scope>
    <source>
        <strain evidence="1">DSM 17168</strain>
    </source>
</reference>
<accession>A0ABQ4SMH1</accession>
<dbReference type="EMBL" id="BPQQ01000114">
    <property type="protein sequence ID" value="GJE04342.1"/>
    <property type="molecule type" value="Genomic_DNA"/>
</dbReference>
<proteinExistence type="predicted"/>
<sequence length="256" mass="28023">MLVDLVHYLTLPAPLAHRRFGYVRDSVWLRSRSRRCRAAWAPHLAAARAVVRDAVAASPGRGTAVVLGSGLLDDVPLPDLAAAFRRVVLVDAVHPWSARRQARRFANVTLLTMELSGALPLLSGRADDLAPALPPVCSDPETDLVVSANLLSQLPILPAERIAGRCPQTAEAFGRRIVAQHLDALSGLRARTCLVTDVEAVEEDRAGRVVARTDLLHGLDPGEPERDWIWDLAPFGEAGRDFRIRHRVIGFTDWRG</sequence>
<reference evidence="1" key="2">
    <citation type="submission" date="2021-08" db="EMBL/GenBank/DDBJ databases">
        <authorList>
            <person name="Tani A."/>
            <person name="Ola A."/>
            <person name="Ogura Y."/>
            <person name="Katsura K."/>
            <person name="Hayashi T."/>
        </authorList>
    </citation>
    <scope>NUCLEOTIDE SEQUENCE</scope>
    <source>
        <strain evidence="1">DSM 17168</strain>
    </source>
</reference>
<dbReference type="RefSeq" id="WP_238241701.1">
    <property type="nucleotide sequence ID" value="NZ_BPQQ01000114.1"/>
</dbReference>
<name>A0ABQ4SMH1_9HYPH</name>
<dbReference type="Proteomes" id="UP001055153">
    <property type="component" value="Unassembled WGS sequence"/>
</dbReference>
<organism evidence="1 2">
    <name type="scientific">Methylobacterium isbiliense</name>
    <dbReference type="NCBI Taxonomy" id="315478"/>
    <lineage>
        <taxon>Bacteria</taxon>
        <taxon>Pseudomonadati</taxon>
        <taxon>Pseudomonadota</taxon>
        <taxon>Alphaproteobacteria</taxon>
        <taxon>Hyphomicrobiales</taxon>
        <taxon>Methylobacteriaceae</taxon>
        <taxon>Methylobacterium</taxon>
    </lineage>
</organism>
<evidence type="ECO:0000313" key="1">
    <source>
        <dbReference type="EMBL" id="GJE04342.1"/>
    </source>
</evidence>
<protein>
    <recommendedName>
        <fullName evidence="3">Class I SAM-dependent methyltransferase</fullName>
    </recommendedName>
</protein>
<keyword evidence="2" id="KW-1185">Reference proteome</keyword>
<gene>
    <name evidence="1" type="ORF">GMJLKIPL_6303</name>
</gene>
<comment type="caution">
    <text evidence="1">The sequence shown here is derived from an EMBL/GenBank/DDBJ whole genome shotgun (WGS) entry which is preliminary data.</text>
</comment>